<name>A0A0F9AIB8_9ZZZZ</name>
<dbReference type="GO" id="GO:0016887">
    <property type="term" value="F:ATP hydrolysis activity"/>
    <property type="evidence" value="ECO:0007669"/>
    <property type="project" value="InterPro"/>
</dbReference>
<evidence type="ECO:0000256" key="8">
    <source>
        <dbReference type="ARBA" id="ARBA00022881"/>
    </source>
</evidence>
<evidence type="ECO:0000256" key="6">
    <source>
        <dbReference type="ARBA" id="ARBA00022769"/>
    </source>
</evidence>
<proteinExistence type="predicted"/>
<keyword evidence="5" id="KW-0227">DNA damage</keyword>
<feature type="domain" description="ABC transporter" evidence="11">
    <location>
        <begin position="4"/>
        <end position="232"/>
    </location>
</feature>
<comment type="caution">
    <text evidence="12">The sequence shown here is derived from an EMBL/GenBank/DDBJ whole genome shotgun (WGS) entry which is preliminary data.</text>
</comment>
<evidence type="ECO:0000256" key="10">
    <source>
        <dbReference type="ARBA" id="ARBA00023204"/>
    </source>
</evidence>
<dbReference type="GO" id="GO:0003677">
    <property type="term" value="F:DNA binding"/>
    <property type="evidence" value="ECO:0007669"/>
    <property type="project" value="UniProtKB-KW"/>
</dbReference>
<keyword evidence="3" id="KW-0677">Repeat</keyword>
<keyword evidence="7" id="KW-0067">ATP-binding</keyword>
<evidence type="ECO:0000313" key="12">
    <source>
        <dbReference type="EMBL" id="KKK98035.1"/>
    </source>
</evidence>
<dbReference type="EMBL" id="LAZR01045788">
    <property type="protein sequence ID" value="KKK98035.1"/>
    <property type="molecule type" value="Genomic_DNA"/>
</dbReference>
<dbReference type="GO" id="GO:0005524">
    <property type="term" value="F:ATP binding"/>
    <property type="evidence" value="ECO:0007669"/>
    <property type="project" value="UniProtKB-KW"/>
</dbReference>
<evidence type="ECO:0000256" key="7">
    <source>
        <dbReference type="ARBA" id="ARBA00022840"/>
    </source>
</evidence>
<organism evidence="12">
    <name type="scientific">marine sediment metagenome</name>
    <dbReference type="NCBI Taxonomy" id="412755"/>
    <lineage>
        <taxon>unclassified sequences</taxon>
        <taxon>metagenomes</taxon>
        <taxon>ecological metagenomes</taxon>
    </lineage>
</organism>
<keyword evidence="4" id="KW-0547">Nucleotide-binding</keyword>
<keyword evidence="6" id="KW-0228">DNA excision</keyword>
<dbReference type="AlphaFoldDB" id="A0A0F9AIB8"/>
<keyword evidence="9" id="KW-0238">DNA-binding</keyword>
<feature type="non-terminal residue" evidence="12">
    <location>
        <position position="1"/>
    </location>
</feature>
<gene>
    <name evidence="12" type="ORF">LCGC14_2646790</name>
</gene>
<evidence type="ECO:0000256" key="1">
    <source>
        <dbReference type="ARBA" id="ARBA00004496"/>
    </source>
</evidence>
<dbReference type="Gene3D" id="3.40.50.300">
    <property type="entry name" value="P-loop containing nucleotide triphosphate hydrolases"/>
    <property type="match status" value="1"/>
</dbReference>
<evidence type="ECO:0000256" key="4">
    <source>
        <dbReference type="ARBA" id="ARBA00022741"/>
    </source>
</evidence>
<reference evidence="12" key="1">
    <citation type="journal article" date="2015" name="Nature">
        <title>Complex archaea that bridge the gap between prokaryotes and eukaryotes.</title>
        <authorList>
            <person name="Spang A."/>
            <person name="Saw J.H."/>
            <person name="Jorgensen S.L."/>
            <person name="Zaremba-Niedzwiedzka K."/>
            <person name="Martijn J."/>
            <person name="Lind A.E."/>
            <person name="van Eijk R."/>
            <person name="Schleper C."/>
            <person name="Guy L."/>
            <person name="Ettema T.J."/>
        </authorList>
    </citation>
    <scope>NUCLEOTIDE SEQUENCE</scope>
</reference>
<dbReference type="InterPro" id="IPR027417">
    <property type="entry name" value="P-loop_NTPase"/>
</dbReference>
<dbReference type="PANTHER" id="PTHR43152">
    <property type="entry name" value="UVRABC SYSTEM PROTEIN A"/>
    <property type="match status" value="1"/>
</dbReference>
<dbReference type="GO" id="GO:0006281">
    <property type="term" value="P:DNA repair"/>
    <property type="evidence" value="ECO:0007669"/>
    <property type="project" value="UniProtKB-KW"/>
</dbReference>
<dbReference type="Pfam" id="PF00005">
    <property type="entry name" value="ABC_tran"/>
    <property type="match status" value="1"/>
</dbReference>
<dbReference type="GO" id="GO:0005737">
    <property type="term" value="C:cytoplasm"/>
    <property type="evidence" value="ECO:0007669"/>
    <property type="project" value="UniProtKB-SubCell"/>
</dbReference>
<dbReference type="PANTHER" id="PTHR43152:SF3">
    <property type="entry name" value="UVRABC SYSTEM PROTEIN A"/>
    <property type="match status" value="1"/>
</dbReference>
<evidence type="ECO:0000259" key="11">
    <source>
        <dbReference type="Pfam" id="PF00005"/>
    </source>
</evidence>
<evidence type="ECO:0000256" key="9">
    <source>
        <dbReference type="ARBA" id="ARBA00023125"/>
    </source>
</evidence>
<evidence type="ECO:0000256" key="2">
    <source>
        <dbReference type="ARBA" id="ARBA00022490"/>
    </source>
</evidence>
<evidence type="ECO:0000256" key="3">
    <source>
        <dbReference type="ARBA" id="ARBA00022737"/>
    </source>
</evidence>
<protein>
    <recommendedName>
        <fullName evidence="11">ABC transporter domain-containing protein</fullName>
    </recommendedName>
</protein>
<evidence type="ECO:0000256" key="5">
    <source>
        <dbReference type="ARBA" id="ARBA00022763"/>
    </source>
</evidence>
<accession>A0A0F9AIB8</accession>
<dbReference type="GO" id="GO:0004518">
    <property type="term" value="F:nuclease activity"/>
    <property type="evidence" value="ECO:0007669"/>
    <property type="project" value="UniProtKB-KW"/>
</dbReference>
<dbReference type="Gene3D" id="1.20.1580.10">
    <property type="entry name" value="ABC transporter ATPase like domain"/>
    <property type="match status" value="1"/>
</dbReference>
<keyword evidence="2" id="KW-0963">Cytoplasm</keyword>
<dbReference type="SUPFAM" id="SSF52540">
    <property type="entry name" value="P-loop containing nucleoside triphosphate hydrolases"/>
    <property type="match status" value="1"/>
</dbReference>
<comment type="subcellular location">
    <subcellularLocation>
        <location evidence="1">Cytoplasm</location>
    </subcellularLocation>
</comment>
<keyword evidence="8" id="KW-0267">Excision nuclease</keyword>
<dbReference type="InterPro" id="IPR003439">
    <property type="entry name" value="ABC_transporter-like_ATP-bd"/>
</dbReference>
<sequence length="315" mass="34374">LKGETIEIPHGLLVGLCGVSGSGKSTLLIDTIGRILAPIKHTTSMAQEPLEPGIYDKIEGELSQTIIIDQTRASISSPMNYLGLRSKFFKIFSESVDAISLGLSEKNLKKSCTACKGNGVIRTDMGFLPDIFDSCEMCNGTGYSIDAWKVKVNGISLPELNEKTIDEIYDLFKDEEIIEKKLKLVKDVGLGYLILNQKAYTLSGGEVQRLKIAKELGKKSKKKSMYILDEPTVGQHMEDVSRLIKVLHRLVTSGHTVVVIEHHPHLLTACDWLLELGPGAGEEGGRLIAAGTPEMIAKGKTPTAPYIKEILEGIT</sequence>
<keyword evidence="10" id="KW-0234">DNA repair</keyword>